<dbReference type="Proteomes" id="UP001172102">
    <property type="component" value="Unassembled WGS sequence"/>
</dbReference>
<name>A0AA40AZZ9_9PEZI</name>
<evidence type="ECO:0000313" key="2">
    <source>
        <dbReference type="Proteomes" id="UP001172102"/>
    </source>
</evidence>
<sequence>MTTSWTTVPIAQITGDPFCINVADPQQGVGNHCVCKNGATLDIIPYTSGGNVSDYQPCAYTTVEAANDSTRAIVTGTGGGTAVTVTVPATTVWSTVTFTGSSRGK</sequence>
<comment type="caution">
    <text evidence="1">The sequence shown here is derived from an EMBL/GenBank/DDBJ whole genome shotgun (WGS) entry which is preliminary data.</text>
</comment>
<keyword evidence="2" id="KW-1185">Reference proteome</keyword>
<gene>
    <name evidence="1" type="ORF">B0H67DRAFT_569524</name>
</gene>
<reference evidence="1" key="1">
    <citation type="submission" date="2023-06" db="EMBL/GenBank/DDBJ databases">
        <title>Genome-scale phylogeny and comparative genomics of the fungal order Sordariales.</title>
        <authorList>
            <consortium name="Lawrence Berkeley National Laboratory"/>
            <person name="Hensen N."/>
            <person name="Bonometti L."/>
            <person name="Westerberg I."/>
            <person name="Brannstrom I.O."/>
            <person name="Guillou S."/>
            <person name="Cros-Aarteil S."/>
            <person name="Calhoun S."/>
            <person name="Haridas S."/>
            <person name="Kuo A."/>
            <person name="Mondo S."/>
            <person name="Pangilinan J."/>
            <person name="Riley R."/>
            <person name="Labutti K."/>
            <person name="Andreopoulos B."/>
            <person name="Lipzen A."/>
            <person name="Chen C."/>
            <person name="Yanf M."/>
            <person name="Daum C."/>
            <person name="Ng V."/>
            <person name="Clum A."/>
            <person name="Steindorff A."/>
            <person name="Ohm R."/>
            <person name="Martin F."/>
            <person name="Silar P."/>
            <person name="Natvig D."/>
            <person name="Lalanne C."/>
            <person name="Gautier V."/>
            <person name="Ament-Velasquez S.L."/>
            <person name="Kruys A."/>
            <person name="Hutchinson M.I."/>
            <person name="Powell A.J."/>
            <person name="Barry K."/>
            <person name="Miller A.N."/>
            <person name="Grigoriev I.V."/>
            <person name="Debuchy R."/>
            <person name="Gladieux P."/>
            <person name="Thoren M.H."/>
            <person name="Johannesson H."/>
        </authorList>
    </citation>
    <scope>NUCLEOTIDE SEQUENCE</scope>
    <source>
        <strain evidence="1">SMH4607-1</strain>
    </source>
</reference>
<dbReference type="EMBL" id="JAUKUA010000002">
    <property type="protein sequence ID" value="KAK0725078.1"/>
    <property type="molecule type" value="Genomic_DNA"/>
</dbReference>
<organism evidence="1 2">
    <name type="scientific">Lasiosphaeris hirsuta</name>
    <dbReference type="NCBI Taxonomy" id="260670"/>
    <lineage>
        <taxon>Eukaryota</taxon>
        <taxon>Fungi</taxon>
        <taxon>Dikarya</taxon>
        <taxon>Ascomycota</taxon>
        <taxon>Pezizomycotina</taxon>
        <taxon>Sordariomycetes</taxon>
        <taxon>Sordariomycetidae</taxon>
        <taxon>Sordariales</taxon>
        <taxon>Lasiosphaeriaceae</taxon>
        <taxon>Lasiosphaeris</taxon>
    </lineage>
</organism>
<proteinExistence type="predicted"/>
<accession>A0AA40AZZ9</accession>
<dbReference type="AlphaFoldDB" id="A0AA40AZZ9"/>
<protein>
    <submittedName>
        <fullName evidence="1">Uncharacterized protein</fullName>
    </submittedName>
</protein>
<evidence type="ECO:0000313" key="1">
    <source>
        <dbReference type="EMBL" id="KAK0725078.1"/>
    </source>
</evidence>